<protein>
    <submittedName>
        <fullName evidence="3">RNA-binding antitermination protein GlcT</fullName>
    </submittedName>
</protein>
<reference evidence="3 4" key="1">
    <citation type="submission" date="2018-06" db="EMBL/GenBank/DDBJ databases">
        <authorList>
            <consortium name="Pathogen Informatics"/>
            <person name="Doyle S."/>
        </authorList>
    </citation>
    <scope>NUCLEOTIDE SEQUENCE [LARGE SCALE GENOMIC DNA]</scope>
    <source>
        <strain evidence="4">ATCC 11859 / DSM 33 / NCIB 8841 / NCTC 4822</strain>
    </source>
</reference>
<dbReference type="Proteomes" id="UP000254519">
    <property type="component" value="Unassembled WGS sequence"/>
</dbReference>
<dbReference type="EMBL" id="UGYZ01000002">
    <property type="protein sequence ID" value="SUJ07052.1"/>
    <property type="molecule type" value="Genomic_DNA"/>
</dbReference>
<keyword evidence="1" id="KW-0677">Repeat</keyword>
<dbReference type="GO" id="GO:0003723">
    <property type="term" value="F:RNA binding"/>
    <property type="evidence" value="ECO:0007669"/>
    <property type="project" value="InterPro"/>
</dbReference>
<dbReference type="Gene3D" id="1.20.58.1950">
    <property type="match status" value="1"/>
</dbReference>
<dbReference type="SUPFAM" id="SSF63520">
    <property type="entry name" value="PTS-regulatory domain, PRD"/>
    <property type="match status" value="2"/>
</dbReference>
<proteinExistence type="predicted"/>
<dbReference type="Gene3D" id="1.20.890.100">
    <property type="match status" value="1"/>
</dbReference>
<dbReference type="PANTHER" id="PTHR30185:SF16">
    <property type="entry name" value="PROTEIN GLCT"/>
    <property type="match status" value="1"/>
</dbReference>
<dbReference type="OrthoDB" id="9813552at2"/>
<accession>A0A380BUR1</accession>
<dbReference type="SUPFAM" id="SSF50151">
    <property type="entry name" value="SacY-like RNA-binding domain"/>
    <property type="match status" value="1"/>
</dbReference>
<dbReference type="InterPro" id="IPR011608">
    <property type="entry name" value="PRD"/>
</dbReference>
<gene>
    <name evidence="3" type="primary">glcT</name>
    <name evidence="3" type="ORF">NCTC4822_01791</name>
</gene>
<dbReference type="Gene3D" id="1.10.1790.10">
    <property type="entry name" value="PRD domain"/>
    <property type="match status" value="1"/>
</dbReference>
<feature type="domain" description="PRD" evidence="2">
    <location>
        <begin position="67"/>
        <end position="172"/>
    </location>
</feature>
<dbReference type="InterPro" id="IPR050661">
    <property type="entry name" value="BglG_antiterminators"/>
</dbReference>
<sequence>MTTYIIEKALNNNVIIAKSEEEEVVLIGCGIGFGKKKNDKIAEEQVEKMFVLKDPVEQEQYKQLLHTIDDETLKTLITVVEMIREKSDSSLNEHIHVALTDHLVFAIHRLKNGMTIRNPFLIETKTLYPQEYGIALDVTKLVNKKLEIDLPEDEVGFIALHIHSAMGDKEVGELTAYSDLMVQLVQIIEEQFKITIDKESLDYMRLIRHIRFTIERVVRGEKVVEPKRIKELLELEYPVYYNLAWKLIKVMQQKLQKEVYNAEAVFLTLHLQRIRAIHEQV</sequence>
<feature type="domain" description="PRD" evidence="2">
    <location>
        <begin position="173"/>
        <end position="281"/>
    </location>
</feature>
<dbReference type="Gene3D" id="2.30.24.10">
    <property type="entry name" value="CAT RNA-binding domain"/>
    <property type="match status" value="1"/>
</dbReference>
<dbReference type="NCBIfam" id="NF047357">
    <property type="entry name" value="antiterm_GlcT"/>
    <property type="match status" value="1"/>
</dbReference>
<dbReference type="GO" id="GO:0006355">
    <property type="term" value="P:regulation of DNA-templated transcription"/>
    <property type="evidence" value="ECO:0007669"/>
    <property type="project" value="InterPro"/>
</dbReference>
<dbReference type="InterPro" id="IPR004341">
    <property type="entry name" value="CAT_RNA-bd_dom"/>
</dbReference>
<dbReference type="PROSITE" id="PS51372">
    <property type="entry name" value="PRD_2"/>
    <property type="match status" value="2"/>
</dbReference>
<keyword evidence="4" id="KW-1185">Reference proteome</keyword>
<evidence type="ECO:0000313" key="4">
    <source>
        <dbReference type="Proteomes" id="UP000254519"/>
    </source>
</evidence>
<dbReference type="Pfam" id="PF03123">
    <property type="entry name" value="CAT_RBD"/>
    <property type="match status" value="1"/>
</dbReference>
<organism evidence="3 4">
    <name type="scientific">Sporosarcina pasteurii</name>
    <name type="common">Bacillus pasteurii</name>
    <dbReference type="NCBI Taxonomy" id="1474"/>
    <lineage>
        <taxon>Bacteria</taxon>
        <taxon>Bacillati</taxon>
        <taxon>Bacillota</taxon>
        <taxon>Bacilli</taxon>
        <taxon>Bacillales</taxon>
        <taxon>Caryophanaceae</taxon>
        <taxon>Sporosarcina</taxon>
    </lineage>
</organism>
<dbReference type="Pfam" id="PF00874">
    <property type="entry name" value="PRD"/>
    <property type="match status" value="2"/>
</dbReference>
<dbReference type="SMART" id="SM01061">
    <property type="entry name" value="CAT_RBD"/>
    <property type="match status" value="1"/>
</dbReference>
<dbReference type="InterPro" id="IPR036650">
    <property type="entry name" value="CAT_RNA-bd_dom_sf"/>
</dbReference>
<evidence type="ECO:0000259" key="2">
    <source>
        <dbReference type="PROSITE" id="PS51372"/>
    </source>
</evidence>
<dbReference type="AlphaFoldDB" id="A0A380BUR1"/>
<dbReference type="PANTHER" id="PTHR30185">
    <property type="entry name" value="CRYPTIC BETA-GLUCOSIDE BGL OPERON ANTITERMINATOR"/>
    <property type="match status" value="1"/>
</dbReference>
<dbReference type="InterPro" id="IPR036634">
    <property type="entry name" value="PRD_sf"/>
</dbReference>
<dbReference type="RefSeq" id="WP_115361445.1">
    <property type="nucleotide sequence ID" value="NZ_CP038012.1"/>
</dbReference>
<evidence type="ECO:0000313" key="3">
    <source>
        <dbReference type="EMBL" id="SUJ07052.1"/>
    </source>
</evidence>
<evidence type="ECO:0000256" key="1">
    <source>
        <dbReference type="ARBA" id="ARBA00022737"/>
    </source>
</evidence>
<name>A0A380BUR1_SPOPA</name>